<keyword evidence="1" id="KW-1133">Transmembrane helix</keyword>
<sequence>MSFICDNCMSLSYFVCFLCAFSESSLFRLWFLFSHSSCNMLYSSLHLSQFR</sequence>
<accession>A0A915ARM6</accession>
<feature type="transmembrane region" description="Helical" evidence="1">
    <location>
        <begin position="12"/>
        <end position="33"/>
    </location>
</feature>
<keyword evidence="1" id="KW-0472">Membrane</keyword>
<name>A0A915ARM6_PARUN</name>
<evidence type="ECO:0000313" key="3">
    <source>
        <dbReference type="WBParaSite" id="PgR014X_g119_t01"/>
    </source>
</evidence>
<organism evidence="2 3">
    <name type="scientific">Parascaris univalens</name>
    <name type="common">Nematode worm</name>
    <dbReference type="NCBI Taxonomy" id="6257"/>
    <lineage>
        <taxon>Eukaryota</taxon>
        <taxon>Metazoa</taxon>
        <taxon>Ecdysozoa</taxon>
        <taxon>Nematoda</taxon>
        <taxon>Chromadorea</taxon>
        <taxon>Rhabditida</taxon>
        <taxon>Spirurina</taxon>
        <taxon>Ascaridomorpha</taxon>
        <taxon>Ascaridoidea</taxon>
        <taxon>Ascarididae</taxon>
        <taxon>Parascaris</taxon>
    </lineage>
</organism>
<reference evidence="3" key="1">
    <citation type="submission" date="2022-11" db="UniProtKB">
        <authorList>
            <consortium name="WormBaseParasite"/>
        </authorList>
    </citation>
    <scope>IDENTIFICATION</scope>
</reference>
<protein>
    <submittedName>
        <fullName evidence="3">Uncharacterized protein</fullName>
    </submittedName>
</protein>
<evidence type="ECO:0000256" key="1">
    <source>
        <dbReference type="SAM" id="Phobius"/>
    </source>
</evidence>
<dbReference type="Proteomes" id="UP000887569">
    <property type="component" value="Unplaced"/>
</dbReference>
<proteinExistence type="predicted"/>
<keyword evidence="2" id="KW-1185">Reference proteome</keyword>
<keyword evidence="1" id="KW-0812">Transmembrane</keyword>
<dbReference type="WBParaSite" id="PgR014X_g119_t01">
    <property type="protein sequence ID" value="PgR014X_g119_t01"/>
    <property type="gene ID" value="PgR014X_g119"/>
</dbReference>
<evidence type="ECO:0000313" key="2">
    <source>
        <dbReference type="Proteomes" id="UP000887569"/>
    </source>
</evidence>
<dbReference type="AlphaFoldDB" id="A0A915ARM6"/>